<gene>
    <name evidence="1" type="ORF">AUC44_12840</name>
</gene>
<accession>A0ABM5X789</accession>
<evidence type="ECO:0008006" key="3">
    <source>
        <dbReference type="Google" id="ProtNLM"/>
    </source>
</evidence>
<dbReference type="RefSeq" id="WP_062159108.1">
    <property type="nucleotide sequence ID" value="NZ_CP013910.1"/>
</dbReference>
<sequence>MADPESVQVYALLGSLNVLEHIHIAALDLRQLGVDEVVSVPITVRNCQIESLDASFLTFRESVVFDDCHFGSVFCVSTYFMGGARFTRCTFDGHVTFECGGHNQPPAAFSLEECSFHEFVNFFDCWYPGPVVVAGCRFHAGSNLLGNVGQPFEASFAVPPMVVDTIDAIDLNGG</sequence>
<evidence type="ECO:0000313" key="2">
    <source>
        <dbReference type="Proteomes" id="UP000060071"/>
    </source>
</evidence>
<evidence type="ECO:0000313" key="1">
    <source>
        <dbReference type="EMBL" id="ALW89674.1"/>
    </source>
</evidence>
<name>A0ABM5X789_9DEIO</name>
<reference evidence="1 2" key="1">
    <citation type="submission" date="2015-12" db="EMBL/GenBank/DDBJ databases">
        <authorList>
            <person name="Kim M.K."/>
            <person name="Srinivasan S."/>
            <person name="Lee J.-J."/>
            <person name="Kim K."/>
        </authorList>
    </citation>
    <scope>NUCLEOTIDE SEQUENCE [LARGE SCALE GENOMIC DNA]</scope>
    <source>
        <strain evidence="1 2">BM2</strain>
    </source>
</reference>
<proteinExistence type="predicted"/>
<keyword evidence="2" id="KW-1185">Reference proteome</keyword>
<dbReference type="EMBL" id="CP013910">
    <property type="protein sequence ID" value="ALW89674.1"/>
    <property type="molecule type" value="Genomic_DNA"/>
</dbReference>
<organism evidence="1 2">
    <name type="scientific">Deinococcus actinosclerus</name>
    <dbReference type="NCBI Taxonomy" id="1768108"/>
    <lineage>
        <taxon>Bacteria</taxon>
        <taxon>Thermotogati</taxon>
        <taxon>Deinococcota</taxon>
        <taxon>Deinococci</taxon>
        <taxon>Deinococcales</taxon>
        <taxon>Deinococcaceae</taxon>
        <taxon>Deinococcus</taxon>
    </lineage>
</organism>
<dbReference type="Proteomes" id="UP000060071">
    <property type="component" value="Chromosome"/>
</dbReference>
<protein>
    <recommendedName>
        <fullName evidence="3">Pentapeptide repeat-containing protein</fullName>
    </recommendedName>
</protein>